<keyword evidence="1" id="KW-0805">Transcription regulation</keyword>
<dbReference type="RefSeq" id="WP_378282388.1">
    <property type="nucleotide sequence ID" value="NZ_JBHSON010000016.1"/>
</dbReference>
<dbReference type="PROSITE" id="PS50977">
    <property type="entry name" value="HTH_TETR_2"/>
    <property type="match status" value="1"/>
</dbReference>
<evidence type="ECO:0000256" key="2">
    <source>
        <dbReference type="ARBA" id="ARBA00023125"/>
    </source>
</evidence>
<keyword evidence="2 4" id="KW-0238">DNA-binding</keyword>
<dbReference type="PANTHER" id="PTHR30055">
    <property type="entry name" value="HTH-TYPE TRANSCRIPTIONAL REGULATOR RUTR"/>
    <property type="match status" value="1"/>
</dbReference>
<sequence length="189" mass="20022">MTTAQDGRAPRADARRNRERIVEAARETFAAEGPGASLNEIARRAGIGPGTLYRHFPNRAALQAAVLQDRIERLCARAAELRETASPDEALALWLRAFLAHARTDHGLAGQLMVDGRGGLGIDCHQMIRDAAASVLDRARSAGAARPDVSPADMIDLVVGVALAAGEPDPADPGRPERLLGLVLDALRG</sequence>
<reference evidence="7" key="1">
    <citation type="journal article" date="2019" name="Int. J. Syst. Evol. Microbiol.">
        <title>The Global Catalogue of Microorganisms (GCM) 10K type strain sequencing project: providing services to taxonomists for standard genome sequencing and annotation.</title>
        <authorList>
            <consortium name="The Broad Institute Genomics Platform"/>
            <consortium name="The Broad Institute Genome Sequencing Center for Infectious Disease"/>
            <person name="Wu L."/>
            <person name="Ma J."/>
        </authorList>
    </citation>
    <scope>NUCLEOTIDE SEQUENCE [LARGE SCALE GENOMIC DNA]</scope>
    <source>
        <strain evidence="7">KCTC 42087</strain>
    </source>
</reference>
<dbReference type="InterPro" id="IPR036271">
    <property type="entry name" value="Tet_transcr_reg_TetR-rel_C_sf"/>
</dbReference>
<feature type="domain" description="HTH tetR-type" evidence="5">
    <location>
        <begin position="15"/>
        <end position="74"/>
    </location>
</feature>
<evidence type="ECO:0000256" key="1">
    <source>
        <dbReference type="ARBA" id="ARBA00023015"/>
    </source>
</evidence>
<evidence type="ECO:0000259" key="5">
    <source>
        <dbReference type="PROSITE" id="PS50977"/>
    </source>
</evidence>
<dbReference type="Pfam" id="PF21597">
    <property type="entry name" value="TetR_C_43"/>
    <property type="match status" value="1"/>
</dbReference>
<dbReference type="InterPro" id="IPR050109">
    <property type="entry name" value="HTH-type_TetR-like_transc_reg"/>
</dbReference>
<dbReference type="Proteomes" id="UP001596074">
    <property type="component" value="Unassembled WGS sequence"/>
</dbReference>
<dbReference type="EMBL" id="JBHSON010000016">
    <property type="protein sequence ID" value="MFC5746772.1"/>
    <property type="molecule type" value="Genomic_DNA"/>
</dbReference>
<evidence type="ECO:0000313" key="6">
    <source>
        <dbReference type="EMBL" id="MFC5746772.1"/>
    </source>
</evidence>
<evidence type="ECO:0000313" key="7">
    <source>
        <dbReference type="Proteomes" id="UP001596074"/>
    </source>
</evidence>
<name>A0ABW0ZWJ9_9ACTN</name>
<protein>
    <submittedName>
        <fullName evidence="6">TetR/AcrR family transcriptional regulator</fullName>
    </submittedName>
</protein>
<accession>A0ABW0ZWJ9</accession>
<dbReference type="InterPro" id="IPR001647">
    <property type="entry name" value="HTH_TetR"/>
</dbReference>
<dbReference type="PANTHER" id="PTHR30055:SF234">
    <property type="entry name" value="HTH-TYPE TRANSCRIPTIONAL REGULATOR BETI"/>
    <property type="match status" value="1"/>
</dbReference>
<gene>
    <name evidence="6" type="ORF">ACFPZN_14195</name>
</gene>
<proteinExistence type="predicted"/>
<dbReference type="SUPFAM" id="SSF48498">
    <property type="entry name" value="Tetracyclin repressor-like, C-terminal domain"/>
    <property type="match status" value="1"/>
</dbReference>
<organism evidence="6 7">
    <name type="scientific">Actinomadura rugatobispora</name>
    <dbReference type="NCBI Taxonomy" id="1994"/>
    <lineage>
        <taxon>Bacteria</taxon>
        <taxon>Bacillati</taxon>
        <taxon>Actinomycetota</taxon>
        <taxon>Actinomycetes</taxon>
        <taxon>Streptosporangiales</taxon>
        <taxon>Thermomonosporaceae</taxon>
        <taxon>Actinomadura</taxon>
    </lineage>
</organism>
<comment type="caution">
    <text evidence="6">The sequence shown here is derived from an EMBL/GenBank/DDBJ whole genome shotgun (WGS) entry which is preliminary data.</text>
</comment>
<evidence type="ECO:0000256" key="4">
    <source>
        <dbReference type="PROSITE-ProRule" id="PRU00335"/>
    </source>
</evidence>
<keyword evidence="3" id="KW-0804">Transcription</keyword>
<dbReference type="Pfam" id="PF00440">
    <property type="entry name" value="TetR_N"/>
    <property type="match status" value="1"/>
</dbReference>
<keyword evidence="7" id="KW-1185">Reference proteome</keyword>
<evidence type="ECO:0000256" key="3">
    <source>
        <dbReference type="ARBA" id="ARBA00023163"/>
    </source>
</evidence>
<dbReference type="SUPFAM" id="SSF46689">
    <property type="entry name" value="Homeodomain-like"/>
    <property type="match status" value="1"/>
</dbReference>
<dbReference type="PRINTS" id="PR00455">
    <property type="entry name" value="HTHTETR"/>
</dbReference>
<dbReference type="Gene3D" id="1.10.357.10">
    <property type="entry name" value="Tetracycline Repressor, domain 2"/>
    <property type="match status" value="1"/>
</dbReference>
<feature type="DNA-binding region" description="H-T-H motif" evidence="4">
    <location>
        <begin position="37"/>
        <end position="56"/>
    </location>
</feature>
<dbReference type="InterPro" id="IPR009057">
    <property type="entry name" value="Homeodomain-like_sf"/>
</dbReference>
<dbReference type="InterPro" id="IPR049445">
    <property type="entry name" value="TetR_SbtR-like_C"/>
</dbReference>